<evidence type="ECO:0000259" key="14">
    <source>
        <dbReference type="PROSITE" id="PS50011"/>
    </source>
</evidence>
<dbReference type="PANTHER" id="PTHR11042:SF160">
    <property type="entry name" value="EUKARYOTIC TRANSLATION INITIATION FACTOR 2-ALPHA KINASE 1"/>
    <property type="match status" value="1"/>
</dbReference>
<feature type="domain" description="Protein kinase" evidence="14">
    <location>
        <begin position="202"/>
        <end position="411"/>
    </location>
</feature>
<gene>
    <name evidence="15" type="ORF">ONB1V03_LOCUS3262</name>
</gene>
<keyword evidence="3" id="KW-0808">Transferase</keyword>
<keyword evidence="2 13" id="KW-0723">Serine/threonine-protein kinase</keyword>
<reference evidence="15" key="1">
    <citation type="submission" date="2020-11" db="EMBL/GenBank/DDBJ databases">
        <authorList>
            <person name="Tran Van P."/>
        </authorList>
    </citation>
    <scope>NUCLEOTIDE SEQUENCE</scope>
</reference>
<dbReference type="Pfam" id="PF13540">
    <property type="entry name" value="RCC1_2"/>
    <property type="match status" value="1"/>
</dbReference>
<evidence type="ECO:0000256" key="2">
    <source>
        <dbReference type="ARBA" id="ARBA00022527"/>
    </source>
</evidence>
<dbReference type="EC" id="2.7.11.1" evidence="1"/>
<dbReference type="EMBL" id="CAJPVJ010000916">
    <property type="protein sequence ID" value="CAG2163696.1"/>
    <property type="molecule type" value="Genomic_DNA"/>
</dbReference>
<evidence type="ECO:0000256" key="7">
    <source>
        <dbReference type="ARBA" id="ARBA00023193"/>
    </source>
</evidence>
<dbReference type="GO" id="GO:0005634">
    <property type="term" value="C:nucleus"/>
    <property type="evidence" value="ECO:0007669"/>
    <property type="project" value="TreeGrafter"/>
</dbReference>
<accession>A0A7R9QEF9</accession>
<protein>
    <recommendedName>
        <fullName evidence="1">non-specific serine/threonine protein kinase</fullName>
        <ecNumber evidence="1">2.7.11.1</ecNumber>
    </recommendedName>
</protein>
<evidence type="ECO:0000256" key="4">
    <source>
        <dbReference type="ARBA" id="ARBA00022741"/>
    </source>
</evidence>
<dbReference type="InterPro" id="IPR000719">
    <property type="entry name" value="Prot_kinase_dom"/>
</dbReference>
<dbReference type="GO" id="GO:0005737">
    <property type="term" value="C:cytoplasm"/>
    <property type="evidence" value="ECO:0007669"/>
    <property type="project" value="TreeGrafter"/>
</dbReference>
<dbReference type="Proteomes" id="UP000728032">
    <property type="component" value="Unassembled WGS sequence"/>
</dbReference>
<feature type="repeat" description="RCC1" evidence="11">
    <location>
        <begin position="50"/>
        <end position="95"/>
    </location>
</feature>
<feature type="non-terminal residue" evidence="15">
    <location>
        <position position="411"/>
    </location>
</feature>
<keyword evidence="7" id="KW-0652">Protein synthesis inhibitor</keyword>
<comment type="catalytic activity">
    <reaction evidence="10">
        <text>L-seryl-[protein] + ATP = O-phospho-L-seryl-[protein] + ADP + H(+)</text>
        <dbReference type="Rhea" id="RHEA:17989"/>
        <dbReference type="Rhea" id="RHEA-COMP:9863"/>
        <dbReference type="Rhea" id="RHEA-COMP:11604"/>
        <dbReference type="ChEBI" id="CHEBI:15378"/>
        <dbReference type="ChEBI" id="CHEBI:29999"/>
        <dbReference type="ChEBI" id="CHEBI:30616"/>
        <dbReference type="ChEBI" id="CHEBI:83421"/>
        <dbReference type="ChEBI" id="CHEBI:456216"/>
        <dbReference type="EC" id="2.7.11.1"/>
    </reaction>
    <physiologicalReaction direction="left-to-right" evidence="10">
        <dbReference type="Rhea" id="RHEA:17990"/>
    </physiologicalReaction>
</comment>
<comment type="catalytic activity">
    <reaction evidence="9">
        <text>L-threonyl-[protein] + ATP = O-phospho-L-threonyl-[protein] + ADP + H(+)</text>
        <dbReference type="Rhea" id="RHEA:46608"/>
        <dbReference type="Rhea" id="RHEA-COMP:11060"/>
        <dbReference type="Rhea" id="RHEA-COMP:11605"/>
        <dbReference type="ChEBI" id="CHEBI:15378"/>
        <dbReference type="ChEBI" id="CHEBI:30013"/>
        <dbReference type="ChEBI" id="CHEBI:30616"/>
        <dbReference type="ChEBI" id="CHEBI:61977"/>
        <dbReference type="ChEBI" id="CHEBI:456216"/>
        <dbReference type="EC" id="2.7.11.1"/>
    </reaction>
    <physiologicalReaction direction="left-to-right" evidence="9">
        <dbReference type="Rhea" id="RHEA:46609"/>
    </physiologicalReaction>
</comment>
<dbReference type="GO" id="GO:0005524">
    <property type="term" value="F:ATP binding"/>
    <property type="evidence" value="ECO:0007669"/>
    <property type="project" value="UniProtKB-UniRule"/>
</dbReference>
<comment type="similarity">
    <text evidence="8">Belongs to the protein kinase superfamily. Ser/Thr protein kinase family. GCN2 subfamily.</text>
</comment>
<evidence type="ECO:0000256" key="10">
    <source>
        <dbReference type="ARBA" id="ARBA00048977"/>
    </source>
</evidence>
<feature type="repeat" description="RCC1" evidence="11">
    <location>
        <begin position="150"/>
        <end position="221"/>
    </location>
</feature>
<dbReference type="InterPro" id="IPR009091">
    <property type="entry name" value="RCC1/BLIP-II"/>
</dbReference>
<dbReference type="PROSITE" id="PS00108">
    <property type="entry name" value="PROTEIN_KINASE_ST"/>
    <property type="match status" value="1"/>
</dbReference>
<dbReference type="Pfam" id="PF00069">
    <property type="entry name" value="Pkinase"/>
    <property type="match status" value="1"/>
</dbReference>
<keyword evidence="4 12" id="KW-0547">Nucleotide-binding</keyword>
<dbReference type="Gene3D" id="2.130.10.30">
    <property type="entry name" value="Regulator of chromosome condensation 1/beta-lactamase-inhibitor protein II"/>
    <property type="match status" value="2"/>
</dbReference>
<evidence type="ECO:0000256" key="13">
    <source>
        <dbReference type="RuleBase" id="RU000304"/>
    </source>
</evidence>
<dbReference type="PROSITE" id="PS50012">
    <property type="entry name" value="RCC1_3"/>
    <property type="match status" value="2"/>
</dbReference>
<dbReference type="InterPro" id="IPR050339">
    <property type="entry name" value="CC_SR_Kinase"/>
</dbReference>
<dbReference type="Gene3D" id="1.10.510.10">
    <property type="entry name" value="Transferase(Phosphotransferase) domain 1"/>
    <property type="match status" value="1"/>
</dbReference>
<dbReference type="GO" id="GO:0004694">
    <property type="term" value="F:eukaryotic translation initiation factor 2alpha kinase activity"/>
    <property type="evidence" value="ECO:0007669"/>
    <property type="project" value="TreeGrafter"/>
</dbReference>
<evidence type="ECO:0000256" key="3">
    <source>
        <dbReference type="ARBA" id="ARBA00022679"/>
    </source>
</evidence>
<evidence type="ECO:0000313" key="16">
    <source>
        <dbReference type="Proteomes" id="UP000728032"/>
    </source>
</evidence>
<dbReference type="AlphaFoldDB" id="A0A7R9QEF9"/>
<evidence type="ECO:0000256" key="8">
    <source>
        <dbReference type="ARBA" id="ARBA00037982"/>
    </source>
</evidence>
<evidence type="ECO:0000256" key="6">
    <source>
        <dbReference type="ARBA" id="ARBA00022840"/>
    </source>
</evidence>
<dbReference type="GO" id="GO:0017148">
    <property type="term" value="P:negative regulation of translation"/>
    <property type="evidence" value="ECO:0007669"/>
    <property type="project" value="UniProtKB-KW"/>
</dbReference>
<dbReference type="Gene3D" id="3.30.200.20">
    <property type="entry name" value="Phosphorylase Kinase, domain 1"/>
    <property type="match status" value="1"/>
</dbReference>
<keyword evidence="16" id="KW-1185">Reference proteome</keyword>
<evidence type="ECO:0000256" key="9">
    <source>
        <dbReference type="ARBA" id="ARBA00048659"/>
    </source>
</evidence>
<feature type="non-terminal residue" evidence="15">
    <location>
        <position position="1"/>
    </location>
</feature>
<dbReference type="OrthoDB" id="4062651at2759"/>
<dbReference type="InterPro" id="IPR000408">
    <property type="entry name" value="Reg_chr_condens"/>
</dbReference>
<organism evidence="15">
    <name type="scientific">Oppiella nova</name>
    <dbReference type="NCBI Taxonomy" id="334625"/>
    <lineage>
        <taxon>Eukaryota</taxon>
        <taxon>Metazoa</taxon>
        <taxon>Ecdysozoa</taxon>
        <taxon>Arthropoda</taxon>
        <taxon>Chelicerata</taxon>
        <taxon>Arachnida</taxon>
        <taxon>Acari</taxon>
        <taxon>Acariformes</taxon>
        <taxon>Sarcoptiformes</taxon>
        <taxon>Oribatida</taxon>
        <taxon>Brachypylina</taxon>
        <taxon>Oppioidea</taxon>
        <taxon>Oppiidae</taxon>
        <taxon>Oppiella</taxon>
    </lineage>
</organism>
<evidence type="ECO:0000256" key="12">
    <source>
        <dbReference type="PROSITE-ProRule" id="PRU10141"/>
    </source>
</evidence>
<dbReference type="SMART" id="SM00220">
    <property type="entry name" value="S_TKc"/>
    <property type="match status" value="1"/>
</dbReference>
<dbReference type="PROSITE" id="PS00107">
    <property type="entry name" value="PROTEIN_KINASE_ATP"/>
    <property type="match status" value="1"/>
</dbReference>
<dbReference type="Pfam" id="PF00415">
    <property type="entry name" value="RCC1"/>
    <property type="match status" value="1"/>
</dbReference>
<evidence type="ECO:0000256" key="5">
    <source>
        <dbReference type="ARBA" id="ARBA00022777"/>
    </source>
</evidence>
<keyword evidence="5" id="KW-0418">Kinase</keyword>
<dbReference type="InterPro" id="IPR011009">
    <property type="entry name" value="Kinase-like_dom_sf"/>
</dbReference>
<name>A0A7R9QEF9_9ACAR</name>
<proteinExistence type="inferred from homology"/>
<evidence type="ECO:0000313" key="15">
    <source>
        <dbReference type="EMBL" id="CAD7641786.1"/>
    </source>
</evidence>
<dbReference type="InterPro" id="IPR008271">
    <property type="entry name" value="Ser/Thr_kinase_AS"/>
</dbReference>
<dbReference type="InterPro" id="IPR017441">
    <property type="entry name" value="Protein_kinase_ATP_BS"/>
</dbReference>
<evidence type="ECO:0000256" key="11">
    <source>
        <dbReference type="PROSITE-ProRule" id="PRU00235"/>
    </source>
</evidence>
<dbReference type="SUPFAM" id="SSF50985">
    <property type="entry name" value="RCC1/BLIP-II"/>
    <property type="match status" value="1"/>
</dbReference>
<dbReference type="PANTHER" id="PTHR11042">
    <property type="entry name" value="EUKARYOTIC TRANSLATION INITIATION FACTOR 2-ALPHA KINASE EIF2-ALPHA KINASE -RELATED"/>
    <property type="match status" value="1"/>
</dbReference>
<keyword evidence="6 12" id="KW-0067">ATP-binding</keyword>
<evidence type="ECO:0000256" key="1">
    <source>
        <dbReference type="ARBA" id="ARBA00012513"/>
    </source>
</evidence>
<sequence>YGLGSNYYGSLGLGDNRYVNEIQVIDRLCHKNITQYFNGLDFVLGLTQHNCLYGWGCKGKGQLGIAAMRNDVLYVDPELIDLNCGNFHTMILTSDCCVYVWGDNMYGQLGCGPDSDIRKGDTYRVNFNPNHEIKSIYCCYYSSFGITSEGQVYSWGRNSFYNLGHNSSDNIWEPQLIADMTGIKTICSAGVVSEVNEYKYLFEELHSLGSGAFGEVFVAKKKFDGQEFAVKKIKYEDYQNLFECYEEMQNLIKVRSEYCVQYMGQWSEDGVYYIQTELCSNSLENILQHKPQVFGRQPEEPMNSIEFYISCHIFKEILECVQYLHELNPPVIHRDLKPDNILVAKTVRNGRYLKVADFGLASFQSRSSGSHTTGVGTLQYMAPEVRLQTKYTPKADIYSLAFPGIKYLLGI</sequence>
<feature type="binding site" evidence="12">
    <location>
        <position position="232"/>
    </location>
    <ligand>
        <name>ATP</name>
        <dbReference type="ChEBI" id="CHEBI:30616"/>
    </ligand>
</feature>
<dbReference type="PROSITE" id="PS50011">
    <property type="entry name" value="PROTEIN_KINASE_DOM"/>
    <property type="match status" value="1"/>
</dbReference>
<dbReference type="EMBL" id="OC915741">
    <property type="protein sequence ID" value="CAD7641786.1"/>
    <property type="molecule type" value="Genomic_DNA"/>
</dbReference>
<dbReference type="SUPFAM" id="SSF56112">
    <property type="entry name" value="Protein kinase-like (PK-like)"/>
    <property type="match status" value="1"/>
</dbReference>